<dbReference type="Pfam" id="PF25023">
    <property type="entry name" value="TEN_YD-shell"/>
    <property type="match status" value="1"/>
</dbReference>
<feature type="compositionally biased region" description="Pro residues" evidence="2">
    <location>
        <begin position="278"/>
        <end position="287"/>
    </location>
</feature>
<dbReference type="Proteomes" id="UP000741013">
    <property type="component" value="Unassembled WGS sequence"/>
</dbReference>
<dbReference type="InterPro" id="IPR006530">
    <property type="entry name" value="YD"/>
</dbReference>
<gene>
    <name evidence="5" type="ORF">JOM49_006851</name>
</gene>
<feature type="domain" description="Teneurin-like YD-shell" evidence="4">
    <location>
        <begin position="1086"/>
        <end position="1182"/>
    </location>
</feature>
<dbReference type="RefSeq" id="WP_209668226.1">
    <property type="nucleotide sequence ID" value="NZ_JAGGMS010000001.1"/>
</dbReference>
<protein>
    <submittedName>
        <fullName evidence="5">RHS repeat-associated protein</fullName>
    </submittedName>
</protein>
<dbReference type="Pfam" id="PF20148">
    <property type="entry name" value="DUF6531"/>
    <property type="match status" value="1"/>
</dbReference>
<proteinExistence type="predicted"/>
<evidence type="ECO:0000259" key="4">
    <source>
        <dbReference type="Pfam" id="PF25023"/>
    </source>
</evidence>
<dbReference type="SUPFAM" id="SSF50969">
    <property type="entry name" value="YVTN repeat-like/Quinoprotein amine dehydrogenase"/>
    <property type="match status" value="1"/>
</dbReference>
<feature type="compositionally biased region" description="Low complexity" evidence="2">
    <location>
        <begin position="288"/>
        <end position="300"/>
    </location>
</feature>
<comment type="caution">
    <text evidence="5">The sequence shown here is derived from an EMBL/GenBank/DDBJ whole genome shotgun (WGS) entry which is preliminary data.</text>
</comment>
<feature type="compositionally biased region" description="Low complexity" evidence="2">
    <location>
        <begin position="315"/>
        <end position="329"/>
    </location>
</feature>
<sequence length="1577" mass="169019">MSNPLVAEAKDDTKAYTGIPLLESVNETSKAISSGDWAGGVLGAVGTAMDAAAAAMDPFGAILAAGVGWLMEHVGPLSDALDALAGNPDEIKAHSETWKNVAGELTAISADLAKMVAEDTASWTGPGGDAYRSRGTDTATLLTAAQSAATGASDGIGTAGTVVDAVRTLVRDIIAELVGHMISWALQVLFTLGIGLAWVVPQVVAAVAKTATKIASITKKLVQAMSKLSPLLKKLGDSFDEAAKALKNIKSSKVDAPPPVKDGGGTPRGGGDTSPSGTPGPPPPGPKGPDQSTTPGSASPTPTPTPTPPPPAPKGPDTTPDTTPSGAGPTPTPPPPKPTPKPDSTTPTAAKPDPPRDTAVPGPDRNCKSDPIDIATGEMILEQVDLDLPDLLRLERTHVSSYRAGQFFGPSWASTVDQRLELDADSACYFSPDGMILVYPLPSAAGPVLPVEGPRRPLTATADGGYQLTDPRTGHTLHFRAHPASGRNRLPLHAITDRAGNRVDLEYRGGVPARLVHSDGRQVAVDAEDGRVTAIRMLDPERDGGVLVAGYGYDGDRRLTEVVNSSGRPLRFDYDTDGRVTGWQDRNGTWYRYVYDADGRCVRTVGADGFLDGAFAYDRERLVTTYTDAVGNTSVFELNEANQTLREIDPLGNATRFEWDRYDRLLARTDPLNRTTRYEYDDDGTLLAIIRPDGTLVGVSQDDDVLTITVEQDGRIWRRAYPGDTDPLSPGVGVAGTFDPEQAEPGAAGGVRHDRDLFGRTTLVTDAAGGRSQLGWTVEGKRSWRLDAAGAREQWRYDSEGNEVEHLDALGQVTRREYGAFGLLAASVDQTGARTTYGYDREFRLTSVTDPRGLVWHYTYDAAGRVVQEVDFDGRVLRFAYDAAGQLVRSVNALGEVTEYAYDLLGNAIERRTPTGNTSYTYDPVGLLAAAANPDSVLTIERDEDGRVLAETVNGRTVSFSYTEDGRGMRRRTPSGVDSTWSYDEAGNPVSLATSGHLLRFGHDAAGRETERRLDNTVVFGQSFDAAHRLASQAITTQAGGVVQQRRYGYRPDGKLTGVQDSATGEVRFQLDAAGRVTEVTAPDRRESYRYDPAGNIAGSTGGAEGGPRQYTGNVLTRAGAVSYQYDAQGRLVARRCPNRAGGEDVWQYTWDSLDRMTAVRTPDGTRWCYRYDPLGRRIAKQRLAPGPDGRPVVAEEVLFSWDGAAVVEQVHRTGDGRHQVLTWDHHPHEDRPLTQSERQVRPTGEQVDQRFHAIVTDLIGTPTELVGGDGSVAWRRRSTLWGKVLPAPGAGTPLRFPGQYEDAETGLHYNVYRYYDPATGRYASQDPLGLRPAPNPVAYVGNPLSAADPLGLTSPTCGPDTNTNNVPPRGGAGNDPANVGNNSPGSTNPSSSNPKLVRRDDNFPSETNPSGIRKSHLDADGNLVPANPNGATTPREHVLGGKRKEAKANSPYTSFSVEGGDGKVYGGQEIKIDHDKLQADIASGKVKDVEVLSPQKVQDSIQENLDKTAGRKVDVDLKPNATPQEVQKFVDDQGLSKGKSKKLLEDVQAMLNTRRDEEWLIKGVVPKQYIDGPANA</sequence>
<reference evidence="5 6" key="1">
    <citation type="submission" date="2021-03" db="EMBL/GenBank/DDBJ databases">
        <title>Sequencing the genomes of 1000 actinobacteria strains.</title>
        <authorList>
            <person name="Klenk H.-P."/>
        </authorList>
    </citation>
    <scope>NUCLEOTIDE SEQUENCE [LARGE SCALE GENOMIC DNA]</scope>
    <source>
        <strain evidence="5 6">DSM 45510</strain>
    </source>
</reference>
<dbReference type="NCBIfam" id="TIGR03696">
    <property type="entry name" value="Rhs_assc_core"/>
    <property type="match status" value="1"/>
</dbReference>
<dbReference type="InterPro" id="IPR045351">
    <property type="entry name" value="DUF6531"/>
</dbReference>
<dbReference type="InterPro" id="IPR022385">
    <property type="entry name" value="Rhs_assc_core"/>
</dbReference>
<feature type="region of interest" description="Disordered" evidence="2">
    <location>
        <begin position="1089"/>
        <end position="1110"/>
    </location>
</feature>
<dbReference type="PANTHER" id="PTHR32305:SF15">
    <property type="entry name" value="PROTEIN RHSA-RELATED"/>
    <property type="match status" value="1"/>
</dbReference>
<dbReference type="Pfam" id="PF05593">
    <property type="entry name" value="RHS_repeat"/>
    <property type="match status" value="3"/>
</dbReference>
<evidence type="ECO:0000313" key="6">
    <source>
        <dbReference type="Proteomes" id="UP000741013"/>
    </source>
</evidence>
<feature type="compositionally biased region" description="Low complexity" evidence="2">
    <location>
        <begin position="1379"/>
        <end position="1395"/>
    </location>
</feature>
<evidence type="ECO:0000313" key="5">
    <source>
        <dbReference type="EMBL" id="MBP2185325.1"/>
    </source>
</evidence>
<dbReference type="SUPFAM" id="SSF140453">
    <property type="entry name" value="EsxAB dimer-like"/>
    <property type="match status" value="1"/>
</dbReference>
<dbReference type="NCBIfam" id="TIGR01643">
    <property type="entry name" value="YD_repeat_2x"/>
    <property type="match status" value="8"/>
</dbReference>
<dbReference type="Gene3D" id="1.20.1260.20">
    <property type="entry name" value="PPE superfamily"/>
    <property type="match status" value="1"/>
</dbReference>
<feature type="region of interest" description="Disordered" evidence="2">
    <location>
        <begin position="1228"/>
        <end position="1247"/>
    </location>
</feature>
<dbReference type="InterPro" id="IPR036689">
    <property type="entry name" value="ESAT-6-like_sf"/>
</dbReference>
<feature type="domain" description="DUF6531" evidence="3">
    <location>
        <begin position="370"/>
        <end position="439"/>
    </location>
</feature>
<dbReference type="InterPro" id="IPR038332">
    <property type="entry name" value="PPE_sf"/>
</dbReference>
<feature type="compositionally biased region" description="Pro residues" evidence="2">
    <location>
        <begin position="330"/>
        <end position="341"/>
    </location>
</feature>
<feature type="region of interest" description="Disordered" evidence="2">
    <location>
        <begin position="250"/>
        <end position="371"/>
    </location>
</feature>
<feature type="compositionally biased region" description="Pro residues" evidence="2">
    <location>
        <begin position="301"/>
        <end position="314"/>
    </location>
</feature>
<evidence type="ECO:0000256" key="1">
    <source>
        <dbReference type="ARBA" id="ARBA00022737"/>
    </source>
</evidence>
<keyword evidence="6" id="KW-1185">Reference proteome</keyword>
<dbReference type="EMBL" id="JAGGMS010000001">
    <property type="protein sequence ID" value="MBP2185325.1"/>
    <property type="molecule type" value="Genomic_DNA"/>
</dbReference>
<dbReference type="PRINTS" id="PR01217">
    <property type="entry name" value="PRICHEXTENSN"/>
</dbReference>
<feature type="compositionally biased region" description="Polar residues" evidence="2">
    <location>
        <begin position="1354"/>
        <end position="1367"/>
    </location>
</feature>
<feature type="compositionally biased region" description="Basic and acidic residues" evidence="2">
    <location>
        <begin position="1435"/>
        <end position="1448"/>
    </location>
</feature>
<feature type="compositionally biased region" description="Gly residues" evidence="2">
    <location>
        <begin position="262"/>
        <end position="272"/>
    </location>
</feature>
<dbReference type="Gene3D" id="2.180.10.10">
    <property type="entry name" value="RHS repeat-associated core"/>
    <property type="match status" value="3"/>
</dbReference>
<dbReference type="InterPro" id="IPR056823">
    <property type="entry name" value="TEN-like_YD-shell"/>
</dbReference>
<feature type="region of interest" description="Disordered" evidence="2">
    <location>
        <begin position="1351"/>
        <end position="1455"/>
    </location>
</feature>
<feature type="compositionally biased region" description="Low complexity" evidence="2">
    <location>
        <begin position="342"/>
        <end position="351"/>
    </location>
</feature>
<dbReference type="PANTHER" id="PTHR32305">
    <property type="match status" value="1"/>
</dbReference>
<evidence type="ECO:0000259" key="3">
    <source>
        <dbReference type="Pfam" id="PF20148"/>
    </source>
</evidence>
<organism evidence="5 6">
    <name type="scientific">Amycolatopsis magusensis</name>
    <dbReference type="NCBI Taxonomy" id="882444"/>
    <lineage>
        <taxon>Bacteria</taxon>
        <taxon>Bacillati</taxon>
        <taxon>Actinomycetota</taxon>
        <taxon>Actinomycetes</taxon>
        <taxon>Pseudonocardiales</taxon>
        <taxon>Pseudonocardiaceae</taxon>
        <taxon>Amycolatopsis</taxon>
    </lineage>
</organism>
<dbReference type="InterPro" id="IPR011044">
    <property type="entry name" value="Quino_amine_DH_bsu"/>
</dbReference>
<dbReference type="InterPro" id="IPR050708">
    <property type="entry name" value="T6SS_VgrG/RHS"/>
</dbReference>
<evidence type="ECO:0000256" key="2">
    <source>
        <dbReference type="SAM" id="MobiDB-lite"/>
    </source>
</evidence>
<dbReference type="Gene3D" id="3.90.930.1">
    <property type="match status" value="1"/>
</dbReference>
<name>A0ABS4Q0X1_9PSEU</name>
<accession>A0ABS4Q0X1</accession>
<dbReference type="InterPro" id="IPR031325">
    <property type="entry name" value="RHS_repeat"/>
</dbReference>
<keyword evidence="1" id="KW-0677">Repeat</keyword>